<reference evidence="9 10" key="1">
    <citation type="submission" date="2024-08" db="EMBL/GenBank/DDBJ databases">
        <title>Two novel Cytobacillus novel species.</title>
        <authorList>
            <person name="Liu G."/>
        </authorList>
    </citation>
    <scope>NUCLEOTIDE SEQUENCE [LARGE SCALE GENOMIC DNA]</scope>
    <source>
        <strain evidence="9 10">FJAT-54145</strain>
    </source>
</reference>
<keyword evidence="3" id="KW-0732">Signal</keyword>
<keyword evidence="4 6" id="KW-0697">Rotamase</keyword>
<protein>
    <recommendedName>
        <fullName evidence="2">peptidylprolyl isomerase</fullName>
        <ecNumber evidence="2">5.2.1.8</ecNumber>
    </recommendedName>
</protein>
<comment type="caution">
    <text evidence="9">The sequence shown here is derived from an EMBL/GenBank/DDBJ whole genome shotgun (WGS) entry which is preliminary data.</text>
</comment>
<dbReference type="EC" id="5.2.1.8" evidence="2"/>
<dbReference type="RefSeq" id="WP_389365097.1">
    <property type="nucleotide sequence ID" value="NZ_JBIACK010000023.1"/>
</dbReference>
<evidence type="ECO:0000256" key="3">
    <source>
        <dbReference type="ARBA" id="ARBA00022729"/>
    </source>
</evidence>
<organism evidence="9 10">
    <name type="scientific">Cytobacillus spartinae</name>
    <dbReference type="NCBI Taxonomy" id="3299023"/>
    <lineage>
        <taxon>Bacteria</taxon>
        <taxon>Bacillati</taxon>
        <taxon>Bacillota</taxon>
        <taxon>Bacilli</taxon>
        <taxon>Bacillales</taxon>
        <taxon>Bacillaceae</taxon>
        <taxon>Cytobacillus</taxon>
    </lineage>
</organism>
<dbReference type="Proteomes" id="UP001601059">
    <property type="component" value="Unassembled WGS sequence"/>
</dbReference>
<keyword evidence="10" id="KW-1185">Reference proteome</keyword>
<accession>A0ABW6KMJ3</accession>
<comment type="catalytic activity">
    <reaction evidence="1">
        <text>[protein]-peptidylproline (omega=180) = [protein]-peptidylproline (omega=0)</text>
        <dbReference type="Rhea" id="RHEA:16237"/>
        <dbReference type="Rhea" id="RHEA-COMP:10747"/>
        <dbReference type="Rhea" id="RHEA-COMP:10748"/>
        <dbReference type="ChEBI" id="CHEBI:83833"/>
        <dbReference type="ChEBI" id="CHEBI:83834"/>
        <dbReference type="EC" id="5.2.1.8"/>
    </reaction>
</comment>
<evidence type="ECO:0000256" key="5">
    <source>
        <dbReference type="ARBA" id="ARBA00023235"/>
    </source>
</evidence>
<evidence type="ECO:0000259" key="8">
    <source>
        <dbReference type="PROSITE" id="PS50198"/>
    </source>
</evidence>
<dbReference type="EMBL" id="JBIACK010000023">
    <property type="protein sequence ID" value="MFE8704055.1"/>
    <property type="molecule type" value="Genomic_DNA"/>
</dbReference>
<dbReference type="InterPro" id="IPR050245">
    <property type="entry name" value="PrsA_foldase"/>
</dbReference>
<dbReference type="Gene3D" id="3.10.50.40">
    <property type="match status" value="1"/>
</dbReference>
<keyword evidence="7" id="KW-0472">Membrane</keyword>
<keyword evidence="7" id="KW-1133">Transmembrane helix</keyword>
<evidence type="ECO:0000256" key="7">
    <source>
        <dbReference type="SAM" id="Phobius"/>
    </source>
</evidence>
<gene>
    <name evidence="9" type="ORF">ACFYKX_26150</name>
</gene>
<keyword evidence="7" id="KW-0812">Transmembrane</keyword>
<keyword evidence="5 6" id="KW-0413">Isomerase</keyword>
<evidence type="ECO:0000313" key="9">
    <source>
        <dbReference type="EMBL" id="MFE8704055.1"/>
    </source>
</evidence>
<dbReference type="InterPro" id="IPR023058">
    <property type="entry name" value="PPIase_PpiC_CS"/>
</dbReference>
<proteinExistence type="predicted"/>
<evidence type="ECO:0000256" key="4">
    <source>
        <dbReference type="ARBA" id="ARBA00023110"/>
    </source>
</evidence>
<evidence type="ECO:0000256" key="6">
    <source>
        <dbReference type="PROSITE-ProRule" id="PRU00278"/>
    </source>
</evidence>
<dbReference type="InterPro" id="IPR027304">
    <property type="entry name" value="Trigger_fact/SurA_dom_sf"/>
</dbReference>
<dbReference type="GO" id="GO:0016853">
    <property type="term" value="F:isomerase activity"/>
    <property type="evidence" value="ECO:0007669"/>
    <property type="project" value="UniProtKB-KW"/>
</dbReference>
<dbReference type="InterPro" id="IPR000297">
    <property type="entry name" value="PPIase_PpiC"/>
</dbReference>
<evidence type="ECO:0000256" key="2">
    <source>
        <dbReference type="ARBA" id="ARBA00013194"/>
    </source>
</evidence>
<dbReference type="Gene3D" id="1.10.4030.10">
    <property type="entry name" value="Porin chaperone SurA, peptide-binding domain"/>
    <property type="match status" value="1"/>
</dbReference>
<dbReference type="PANTHER" id="PTHR47245">
    <property type="entry name" value="PEPTIDYLPROLYL ISOMERASE"/>
    <property type="match status" value="1"/>
</dbReference>
<feature type="transmembrane region" description="Helical" evidence="7">
    <location>
        <begin position="6"/>
        <end position="25"/>
    </location>
</feature>
<dbReference type="SUPFAM" id="SSF54534">
    <property type="entry name" value="FKBP-like"/>
    <property type="match status" value="1"/>
</dbReference>
<dbReference type="InterPro" id="IPR046357">
    <property type="entry name" value="PPIase_dom_sf"/>
</dbReference>
<dbReference type="SUPFAM" id="SSF109998">
    <property type="entry name" value="Triger factor/SurA peptide-binding domain-like"/>
    <property type="match status" value="1"/>
</dbReference>
<feature type="domain" description="PpiC" evidence="8">
    <location>
        <begin position="153"/>
        <end position="245"/>
    </location>
</feature>
<evidence type="ECO:0000313" key="10">
    <source>
        <dbReference type="Proteomes" id="UP001601059"/>
    </source>
</evidence>
<sequence length="295" mass="33885">MEKKQLWVIIAGLILLNCLTVAFFLTNQGQLATGNEEVVATVGKDTITREDWLNEIETRYGQDVLQDIIDGIVIKSMAEKYNIDISDKEIEQELLMVKTMYGSYGDDSANEEEWKEQIKNNLLLEELLTKDVVVSEEEMKAYYEQNSSYYHIPTSYHLSHIVVKTEEEAEQTLKELNQGSNFATLAMERSIDEFSANQGGDLGYITEEADHFSRNYLKVVEQLKPGKWSDAILTEDGYSIVMLHERINGKEFPYNEVKNQVRRQIALEQMDVAVSASAFWDELDVDWFYGKKSAE</sequence>
<name>A0ABW6KMJ3_9BACI</name>
<evidence type="ECO:0000256" key="1">
    <source>
        <dbReference type="ARBA" id="ARBA00000971"/>
    </source>
</evidence>
<dbReference type="Pfam" id="PF13145">
    <property type="entry name" value="Rotamase_2"/>
    <property type="match status" value="1"/>
</dbReference>
<dbReference type="PANTHER" id="PTHR47245:SF1">
    <property type="entry name" value="FOLDASE PROTEIN PRSA"/>
    <property type="match status" value="1"/>
</dbReference>
<dbReference type="PROSITE" id="PS01096">
    <property type="entry name" value="PPIC_PPIASE_1"/>
    <property type="match status" value="1"/>
</dbReference>
<dbReference type="PROSITE" id="PS50198">
    <property type="entry name" value="PPIC_PPIASE_2"/>
    <property type="match status" value="1"/>
</dbReference>